<dbReference type="Proteomes" id="UP000824120">
    <property type="component" value="Chromosome 5"/>
</dbReference>
<dbReference type="PANTHER" id="PTHR46798">
    <property type="entry name" value="OS09G0511500 PROTEIN"/>
    <property type="match status" value="1"/>
</dbReference>
<evidence type="ECO:0000259" key="3">
    <source>
        <dbReference type="PROSITE" id="PS50089"/>
    </source>
</evidence>
<feature type="compositionally biased region" description="Polar residues" evidence="2">
    <location>
        <begin position="240"/>
        <end position="250"/>
    </location>
</feature>
<reference evidence="4 5" key="1">
    <citation type="submission" date="2020-09" db="EMBL/GenBank/DDBJ databases">
        <title>De no assembly of potato wild relative species, Solanum commersonii.</title>
        <authorList>
            <person name="Cho K."/>
        </authorList>
    </citation>
    <scope>NUCLEOTIDE SEQUENCE [LARGE SCALE GENOMIC DNA]</scope>
    <source>
        <strain evidence="4">LZ3.2</strain>
        <tissue evidence="4">Leaf</tissue>
    </source>
</reference>
<proteinExistence type="predicted"/>
<feature type="region of interest" description="Disordered" evidence="2">
    <location>
        <begin position="211"/>
        <end position="251"/>
    </location>
</feature>
<evidence type="ECO:0000313" key="5">
    <source>
        <dbReference type="Proteomes" id="UP000824120"/>
    </source>
</evidence>
<evidence type="ECO:0000256" key="2">
    <source>
        <dbReference type="SAM" id="MobiDB-lite"/>
    </source>
</evidence>
<evidence type="ECO:0000256" key="1">
    <source>
        <dbReference type="PROSITE-ProRule" id="PRU00175"/>
    </source>
</evidence>
<keyword evidence="1" id="KW-0862">Zinc</keyword>
<organism evidence="4 5">
    <name type="scientific">Solanum commersonii</name>
    <name type="common">Commerson's wild potato</name>
    <name type="synonym">Commerson's nightshade</name>
    <dbReference type="NCBI Taxonomy" id="4109"/>
    <lineage>
        <taxon>Eukaryota</taxon>
        <taxon>Viridiplantae</taxon>
        <taxon>Streptophyta</taxon>
        <taxon>Embryophyta</taxon>
        <taxon>Tracheophyta</taxon>
        <taxon>Spermatophyta</taxon>
        <taxon>Magnoliopsida</taxon>
        <taxon>eudicotyledons</taxon>
        <taxon>Gunneridae</taxon>
        <taxon>Pentapetalae</taxon>
        <taxon>asterids</taxon>
        <taxon>lamiids</taxon>
        <taxon>Solanales</taxon>
        <taxon>Solanaceae</taxon>
        <taxon>Solanoideae</taxon>
        <taxon>Solaneae</taxon>
        <taxon>Solanum</taxon>
    </lineage>
</organism>
<dbReference type="InterPro" id="IPR044274">
    <property type="entry name" value="RFI2"/>
</dbReference>
<gene>
    <name evidence="4" type="ORF">H5410_029162</name>
</gene>
<keyword evidence="1" id="KW-0863">Zinc-finger</keyword>
<comment type="caution">
    <text evidence="4">The sequence shown here is derived from an EMBL/GenBank/DDBJ whole genome shotgun (WGS) entry which is preliminary data.</text>
</comment>
<feature type="region of interest" description="Disordered" evidence="2">
    <location>
        <begin position="75"/>
        <end position="115"/>
    </location>
</feature>
<evidence type="ECO:0000313" key="4">
    <source>
        <dbReference type="EMBL" id="KAG5607670.1"/>
    </source>
</evidence>
<dbReference type="EMBL" id="JACXVP010000005">
    <property type="protein sequence ID" value="KAG5607670.1"/>
    <property type="molecule type" value="Genomic_DNA"/>
</dbReference>
<feature type="compositionally biased region" description="Polar residues" evidence="2">
    <location>
        <begin position="104"/>
        <end position="114"/>
    </location>
</feature>
<feature type="compositionally biased region" description="Acidic residues" evidence="2">
    <location>
        <begin position="76"/>
        <end position="95"/>
    </location>
</feature>
<dbReference type="PROSITE" id="PS50089">
    <property type="entry name" value="ZF_RING_2"/>
    <property type="match status" value="1"/>
</dbReference>
<dbReference type="OrthoDB" id="1306101at2759"/>
<sequence length="340" mass="37889">MANIIFPNDLNSAPLCTVCLHKVVDDATRSITKLICGHHFHADCIAVEFNFMGLMKCPNCEVIEEDGLWMKVANSEDGESSDEDEDEESNDEDQYNEQHDINPLHTTNDAQNGGASHMRWRQQLDVPPPPTALEMIHQRTFVSGLNIGSNPVSHEAPIIYEQTRNNVLPCLELTLATTNCIAVEFNFMGLMKCPNCEVIEEDGIWMKVANSEDGESSDEDEDEESNDEDQYNEQHDMNPLHTTNDAQNGGASHMRWRQQLNVPPPPTALEMIDQRIFVSGLNIGSDRVSHEAPTLYEQTRNNVLPCLELTLATTSSSVNDGRPPPPCQCISCRASSSNIH</sequence>
<protein>
    <recommendedName>
        <fullName evidence="3">RING-type domain-containing protein</fullName>
    </recommendedName>
</protein>
<feature type="domain" description="RING-type" evidence="3">
    <location>
        <begin position="16"/>
        <end position="61"/>
    </location>
</feature>
<dbReference type="Gene3D" id="3.30.40.10">
    <property type="entry name" value="Zinc/RING finger domain, C3HC4 (zinc finger)"/>
    <property type="match status" value="1"/>
</dbReference>
<accession>A0A9J5Z9Q4</accession>
<dbReference type="SUPFAM" id="SSF57850">
    <property type="entry name" value="RING/U-box"/>
    <property type="match status" value="1"/>
</dbReference>
<keyword evidence="1" id="KW-0479">Metal-binding</keyword>
<dbReference type="PANTHER" id="PTHR46798:SF15">
    <property type="entry name" value="RING-TYPE DOMAIN-CONTAINING PROTEIN"/>
    <property type="match status" value="1"/>
</dbReference>
<dbReference type="GO" id="GO:0008270">
    <property type="term" value="F:zinc ion binding"/>
    <property type="evidence" value="ECO:0007669"/>
    <property type="project" value="UniProtKB-KW"/>
</dbReference>
<feature type="compositionally biased region" description="Acidic residues" evidence="2">
    <location>
        <begin position="212"/>
        <end position="231"/>
    </location>
</feature>
<dbReference type="InterPro" id="IPR013083">
    <property type="entry name" value="Znf_RING/FYVE/PHD"/>
</dbReference>
<keyword evidence="5" id="KW-1185">Reference proteome</keyword>
<dbReference type="SMART" id="SM00184">
    <property type="entry name" value="RING"/>
    <property type="match status" value="1"/>
</dbReference>
<name>A0A9J5Z9Q4_SOLCO</name>
<dbReference type="AlphaFoldDB" id="A0A9J5Z9Q4"/>
<dbReference type="GO" id="GO:0004842">
    <property type="term" value="F:ubiquitin-protein transferase activity"/>
    <property type="evidence" value="ECO:0007669"/>
    <property type="project" value="InterPro"/>
</dbReference>
<dbReference type="InterPro" id="IPR001841">
    <property type="entry name" value="Znf_RING"/>
</dbReference>